<dbReference type="InterPro" id="IPR050088">
    <property type="entry name" value="IspD/TarI_cytidylyltransf_bact"/>
</dbReference>
<dbReference type="Gene3D" id="3.90.550.10">
    <property type="entry name" value="Spore Coat Polysaccharide Biosynthesis Protein SpsA, Chain A"/>
    <property type="match status" value="1"/>
</dbReference>
<organism evidence="3">
    <name type="scientific">marine metagenome</name>
    <dbReference type="NCBI Taxonomy" id="408172"/>
    <lineage>
        <taxon>unclassified sequences</taxon>
        <taxon>metagenomes</taxon>
        <taxon>ecological metagenomes</taxon>
    </lineage>
</organism>
<feature type="non-terminal residue" evidence="3">
    <location>
        <position position="168"/>
    </location>
</feature>
<proteinExistence type="predicted"/>
<name>A0A383F5A2_9ZZZZ</name>
<accession>A0A383F5A2</accession>
<evidence type="ECO:0000256" key="2">
    <source>
        <dbReference type="ARBA" id="ARBA00022695"/>
    </source>
</evidence>
<keyword evidence="1" id="KW-0808">Transferase</keyword>
<gene>
    <name evidence="3" type="ORF">METZ01_LOCUS517141</name>
</gene>
<dbReference type="GO" id="GO:0050518">
    <property type="term" value="F:2-C-methyl-D-erythritol 4-phosphate cytidylyltransferase activity"/>
    <property type="evidence" value="ECO:0007669"/>
    <property type="project" value="TreeGrafter"/>
</dbReference>
<dbReference type="AlphaFoldDB" id="A0A383F5A2"/>
<evidence type="ECO:0008006" key="4">
    <source>
        <dbReference type="Google" id="ProtNLM"/>
    </source>
</evidence>
<evidence type="ECO:0000256" key="1">
    <source>
        <dbReference type="ARBA" id="ARBA00022679"/>
    </source>
</evidence>
<dbReference type="CDD" id="cd02516">
    <property type="entry name" value="CDP-ME_synthetase"/>
    <property type="match status" value="1"/>
</dbReference>
<dbReference type="PANTHER" id="PTHR32125:SF4">
    <property type="entry name" value="2-C-METHYL-D-ERYTHRITOL 4-PHOSPHATE CYTIDYLYLTRANSFERASE, CHLOROPLASTIC"/>
    <property type="match status" value="1"/>
</dbReference>
<dbReference type="InterPro" id="IPR034683">
    <property type="entry name" value="IspD/TarI"/>
</dbReference>
<sequence>MPGVSIVIVAAGSGSRMGLGDKLFLDVGGLPLIGHTWQRFDQLPETGEIIIVTRDDARPQFKELAKRIGAGKPWRLVAGGEERQDSVWNGVNATAADSGLVAIQDGARPCTPRSAIQAALAAARETGAAVLARRVGDTLKRGDGQLQIVGTIDRENVWAVQTPQVFRR</sequence>
<keyword evidence="2" id="KW-0548">Nucleotidyltransferase</keyword>
<dbReference type="InterPro" id="IPR029044">
    <property type="entry name" value="Nucleotide-diphossugar_trans"/>
</dbReference>
<protein>
    <recommendedName>
        <fullName evidence="4">2-C-methyl-D-erythritol 4-phosphate cytidylyltransferase</fullName>
    </recommendedName>
</protein>
<dbReference type="EMBL" id="UINC01231659">
    <property type="protein sequence ID" value="SVE64287.1"/>
    <property type="molecule type" value="Genomic_DNA"/>
</dbReference>
<dbReference type="SUPFAM" id="SSF53448">
    <property type="entry name" value="Nucleotide-diphospho-sugar transferases"/>
    <property type="match status" value="1"/>
</dbReference>
<dbReference type="PANTHER" id="PTHR32125">
    <property type="entry name" value="2-C-METHYL-D-ERYTHRITOL 4-PHOSPHATE CYTIDYLYLTRANSFERASE, CHLOROPLASTIC"/>
    <property type="match status" value="1"/>
</dbReference>
<reference evidence="3" key="1">
    <citation type="submission" date="2018-05" db="EMBL/GenBank/DDBJ databases">
        <authorList>
            <person name="Lanie J.A."/>
            <person name="Ng W.-L."/>
            <person name="Kazmierczak K.M."/>
            <person name="Andrzejewski T.M."/>
            <person name="Davidsen T.M."/>
            <person name="Wayne K.J."/>
            <person name="Tettelin H."/>
            <person name="Glass J.I."/>
            <person name="Rusch D."/>
            <person name="Podicherti R."/>
            <person name="Tsui H.-C.T."/>
            <person name="Winkler M.E."/>
        </authorList>
    </citation>
    <scope>NUCLEOTIDE SEQUENCE</scope>
</reference>
<evidence type="ECO:0000313" key="3">
    <source>
        <dbReference type="EMBL" id="SVE64287.1"/>
    </source>
</evidence>
<dbReference type="Pfam" id="PF01128">
    <property type="entry name" value="IspD"/>
    <property type="match status" value="1"/>
</dbReference>